<feature type="compositionally biased region" description="Basic and acidic residues" evidence="1">
    <location>
        <begin position="1"/>
        <end position="13"/>
    </location>
</feature>
<sequence length="63" mass="7039">MERKNPGRNDTAKSSKLFMNVPVSAETREGLHELKDAMAVESQAEVIEKLVKMGLALQRALRD</sequence>
<comment type="caution">
    <text evidence="2">The sequence shown here is derived from an EMBL/GenBank/DDBJ whole genome shotgun (WGS) entry which is preliminary data.</text>
</comment>
<gene>
    <name evidence="2" type="ORF">D3871_25890</name>
</gene>
<evidence type="ECO:0000313" key="2">
    <source>
        <dbReference type="EMBL" id="RJF92083.1"/>
    </source>
</evidence>
<reference evidence="3" key="1">
    <citation type="submission" date="2018-09" db="EMBL/GenBank/DDBJ databases">
        <authorList>
            <person name="Zhu H."/>
        </authorList>
    </citation>
    <scope>NUCLEOTIDE SEQUENCE [LARGE SCALE GENOMIC DNA]</scope>
    <source>
        <strain evidence="3">K1R23-30</strain>
    </source>
</reference>
<protein>
    <submittedName>
        <fullName evidence="2">Uncharacterized protein</fullName>
    </submittedName>
</protein>
<name>A0A3A3G1Y8_9BURK</name>
<organism evidence="2 3">
    <name type="scientific">Noviherbaspirillum saxi</name>
    <dbReference type="NCBI Taxonomy" id="2320863"/>
    <lineage>
        <taxon>Bacteria</taxon>
        <taxon>Pseudomonadati</taxon>
        <taxon>Pseudomonadota</taxon>
        <taxon>Betaproteobacteria</taxon>
        <taxon>Burkholderiales</taxon>
        <taxon>Oxalobacteraceae</taxon>
        <taxon>Noviherbaspirillum</taxon>
    </lineage>
</organism>
<dbReference type="OrthoDB" id="8724179at2"/>
<dbReference type="AlphaFoldDB" id="A0A3A3G1Y8"/>
<accession>A0A3A3G1Y8</accession>
<dbReference type="EMBL" id="QYUO01000003">
    <property type="protein sequence ID" value="RJF92083.1"/>
    <property type="molecule type" value="Genomic_DNA"/>
</dbReference>
<dbReference type="RefSeq" id="WP_119771968.1">
    <property type="nucleotide sequence ID" value="NZ_QYUO01000003.1"/>
</dbReference>
<evidence type="ECO:0000313" key="3">
    <source>
        <dbReference type="Proteomes" id="UP000265955"/>
    </source>
</evidence>
<proteinExistence type="predicted"/>
<feature type="region of interest" description="Disordered" evidence="1">
    <location>
        <begin position="1"/>
        <end position="20"/>
    </location>
</feature>
<dbReference type="Proteomes" id="UP000265955">
    <property type="component" value="Unassembled WGS sequence"/>
</dbReference>
<evidence type="ECO:0000256" key="1">
    <source>
        <dbReference type="SAM" id="MobiDB-lite"/>
    </source>
</evidence>
<keyword evidence="3" id="KW-1185">Reference proteome</keyword>